<organism evidence="4">
    <name type="scientific">hydrothermal vent metagenome</name>
    <dbReference type="NCBI Taxonomy" id="652676"/>
    <lineage>
        <taxon>unclassified sequences</taxon>
        <taxon>metagenomes</taxon>
        <taxon>ecological metagenomes</taxon>
    </lineage>
</organism>
<dbReference type="EMBL" id="UOEB01000087">
    <property type="protein sequence ID" value="VAV83538.1"/>
    <property type="molecule type" value="Genomic_DNA"/>
</dbReference>
<evidence type="ECO:0000313" key="4">
    <source>
        <dbReference type="EMBL" id="VAV83538.1"/>
    </source>
</evidence>
<keyword evidence="2" id="KW-0472">Membrane</keyword>
<evidence type="ECO:0000256" key="3">
    <source>
        <dbReference type="ARBA" id="ARBA00023237"/>
    </source>
</evidence>
<protein>
    <submittedName>
        <fullName evidence="4">Outer membrane TonB-dependent transporter, utilization system for glycans and polysaccharides (PUL), SusC family</fullName>
    </submittedName>
</protein>
<dbReference type="AlphaFoldDB" id="A0A3B0R6R2"/>
<reference evidence="4" key="1">
    <citation type="submission" date="2018-06" db="EMBL/GenBank/DDBJ databases">
        <authorList>
            <person name="Zhirakovskaya E."/>
        </authorList>
    </citation>
    <scope>NUCLEOTIDE SEQUENCE</scope>
</reference>
<dbReference type="Gene3D" id="2.40.170.20">
    <property type="entry name" value="TonB-dependent receptor, beta-barrel domain"/>
    <property type="match status" value="1"/>
</dbReference>
<keyword evidence="3" id="KW-0998">Cell outer membrane</keyword>
<accession>A0A3B0R6R2</accession>
<evidence type="ECO:0000256" key="2">
    <source>
        <dbReference type="ARBA" id="ARBA00023136"/>
    </source>
</evidence>
<evidence type="ECO:0000256" key="1">
    <source>
        <dbReference type="ARBA" id="ARBA00004442"/>
    </source>
</evidence>
<feature type="non-terminal residue" evidence="4">
    <location>
        <position position="368"/>
    </location>
</feature>
<comment type="subcellular location">
    <subcellularLocation>
        <location evidence="1">Cell outer membrane</location>
    </subcellularLocation>
</comment>
<dbReference type="GO" id="GO:0009279">
    <property type="term" value="C:cell outer membrane"/>
    <property type="evidence" value="ECO:0007669"/>
    <property type="project" value="UniProtKB-SubCell"/>
</dbReference>
<dbReference type="SUPFAM" id="SSF56935">
    <property type="entry name" value="Porins"/>
    <property type="match status" value="1"/>
</dbReference>
<sequence length="368" mass="41528">MNLTASTTIRKIATTPALQKTYREGFRGLPRTLYQPDSETGFERLGGTVFWSWGPKYTDDSAIINEGEDDERVVDISDDSYNSPYDLFRTGVNTQVNFNISGATEKIDYFFSAGSNKEEGVLPNTNYDRQTFRFKGGYKVSDQFNINSSISYTKAGGKRANGGDKSVFSSFTYWSPTIPINDYVNPDGSQRNYTNGIIDNPRYFLENSSLVDDVNRWVGNITLNWAPKEWINVMYSAQVDNYSDQRNRFVGPELDAGSQVGGFIVEQNINFLGLESNLLVTMTKDWNEDFNTTLTLGNQVSDKTRDYAWIRGETLNIPGVNDLSNAINYFAGKTVAQTREVGVFGEFKMAYKNKLFLSITGRNDWISQ</sequence>
<name>A0A3B0R6R2_9ZZZZ</name>
<dbReference type="InterPro" id="IPR036942">
    <property type="entry name" value="Beta-barrel_TonB_sf"/>
</dbReference>
<proteinExistence type="predicted"/>
<gene>
    <name evidence="4" type="ORF">MNBD_BACTEROID02-1249</name>
</gene>